<evidence type="ECO:0000256" key="6">
    <source>
        <dbReference type="ARBA" id="ARBA00022737"/>
    </source>
</evidence>
<organism evidence="16 17">
    <name type="scientific">Aspergillus sydowii CBS 593.65</name>
    <dbReference type="NCBI Taxonomy" id="1036612"/>
    <lineage>
        <taxon>Eukaryota</taxon>
        <taxon>Fungi</taxon>
        <taxon>Dikarya</taxon>
        <taxon>Ascomycota</taxon>
        <taxon>Pezizomycotina</taxon>
        <taxon>Eurotiomycetes</taxon>
        <taxon>Eurotiomycetidae</taxon>
        <taxon>Eurotiales</taxon>
        <taxon>Aspergillaceae</taxon>
        <taxon>Aspergillus</taxon>
        <taxon>Aspergillus subgen. Nidulantes</taxon>
    </lineage>
</organism>
<feature type="transmembrane region" description="Helical" evidence="13">
    <location>
        <begin position="927"/>
        <end position="946"/>
    </location>
</feature>
<dbReference type="Gene3D" id="1.20.1560.10">
    <property type="entry name" value="ABC transporter type 1, transmembrane domain"/>
    <property type="match status" value="2"/>
</dbReference>
<comment type="similarity">
    <text evidence="2">Belongs to the ABC transporter superfamily. ABCC family. Conjugate transporter (TC 3.A.1.208) subfamily.</text>
</comment>
<evidence type="ECO:0000256" key="7">
    <source>
        <dbReference type="ARBA" id="ARBA00022741"/>
    </source>
</evidence>
<keyword evidence="6" id="KW-0677">Repeat</keyword>
<dbReference type="RefSeq" id="XP_040707237.1">
    <property type="nucleotide sequence ID" value="XM_040841007.1"/>
</dbReference>
<dbReference type="OrthoDB" id="6500128at2759"/>
<feature type="domain" description="ABC transporter" evidence="14">
    <location>
        <begin position="631"/>
        <end position="869"/>
    </location>
</feature>
<dbReference type="GO" id="GO:0016887">
    <property type="term" value="F:ATP hydrolysis activity"/>
    <property type="evidence" value="ECO:0007669"/>
    <property type="project" value="InterPro"/>
</dbReference>
<dbReference type="Pfam" id="PF00005">
    <property type="entry name" value="ABC_tran"/>
    <property type="match status" value="2"/>
</dbReference>
<evidence type="ECO:0000256" key="5">
    <source>
        <dbReference type="ARBA" id="ARBA00022692"/>
    </source>
</evidence>
<feature type="domain" description="ABC transmembrane type-1" evidence="15">
    <location>
        <begin position="283"/>
        <end position="561"/>
    </location>
</feature>
<dbReference type="CDD" id="cd18579">
    <property type="entry name" value="ABC_6TM_ABCC_D1"/>
    <property type="match status" value="1"/>
</dbReference>
<keyword evidence="5 13" id="KW-0812">Transmembrane</keyword>
<dbReference type="InterPro" id="IPR044746">
    <property type="entry name" value="ABCC_6TM_D1"/>
</dbReference>
<evidence type="ECO:0000256" key="13">
    <source>
        <dbReference type="SAM" id="Phobius"/>
    </source>
</evidence>
<feature type="transmembrane region" description="Helical" evidence="13">
    <location>
        <begin position="1038"/>
        <end position="1058"/>
    </location>
</feature>
<evidence type="ECO:0000313" key="16">
    <source>
        <dbReference type="EMBL" id="OJJ63431.1"/>
    </source>
</evidence>
<evidence type="ECO:0000256" key="12">
    <source>
        <dbReference type="SAM" id="MobiDB-lite"/>
    </source>
</evidence>
<feature type="transmembrane region" description="Helical" evidence="13">
    <location>
        <begin position="500"/>
        <end position="521"/>
    </location>
</feature>
<feature type="transmembrane region" description="Helical" evidence="13">
    <location>
        <begin position="966"/>
        <end position="989"/>
    </location>
</feature>
<feature type="domain" description="ABC transmembrane type-1" evidence="15">
    <location>
        <begin position="927"/>
        <end position="1207"/>
    </location>
</feature>
<dbReference type="GO" id="GO:0005524">
    <property type="term" value="F:ATP binding"/>
    <property type="evidence" value="ECO:0007669"/>
    <property type="project" value="UniProtKB-KW"/>
</dbReference>
<dbReference type="InterPro" id="IPR011527">
    <property type="entry name" value="ABC1_TM_dom"/>
</dbReference>
<keyword evidence="4" id="KW-1003">Cell membrane</keyword>
<comment type="subcellular location">
    <subcellularLocation>
        <location evidence="1">Cell membrane</location>
        <topology evidence="1">Multi-pass membrane protein</topology>
    </subcellularLocation>
</comment>
<dbReference type="InterPro" id="IPR003439">
    <property type="entry name" value="ABC_transporter-like_ATP-bd"/>
</dbReference>
<dbReference type="InterPro" id="IPR027417">
    <property type="entry name" value="P-loop_NTPase"/>
</dbReference>
<dbReference type="InterPro" id="IPR003593">
    <property type="entry name" value="AAA+_ATPase"/>
</dbReference>
<dbReference type="InterPro" id="IPR044726">
    <property type="entry name" value="ABCC_6TM_D2"/>
</dbReference>
<reference evidence="17" key="1">
    <citation type="journal article" date="2017" name="Genome Biol.">
        <title>Comparative genomics reveals high biological diversity and specific adaptations in the industrially and medically important fungal genus Aspergillus.</title>
        <authorList>
            <person name="de Vries R.P."/>
            <person name="Riley R."/>
            <person name="Wiebenga A."/>
            <person name="Aguilar-Osorio G."/>
            <person name="Amillis S."/>
            <person name="Uchima C.A."/>
            <person name="Anderluh G."/>
            <person name="Asadollahi M."/>
            <person name="Askin M."/>
            <person name="Barry K."/>
            <person name="Battaglia E."/>
            <person name="Bayram O."/>
            <person name="Benocci T."/>
            <person name="Braus-Stromeyer S.A."/>
            <person name="Caldana C."/>
            <person name="Canovas D."/>
            <person name="Cerqueira G.C."/>
            <person name="Chen F."/>
            <person name="Chen W."/>
            <person name="Choi C."/>
            <person name="Clum A."/>
            <person name="Dos Santos R.A."/>
            <person name="Damasio A.R."/>
            <person name="Diallinas G."/>
            <person name="Emri T."/>
            <person name="Fekete E."/>
            <person name="Flipphi M."/>
            <person name="Freyberg S."/>
            <person name="Gallo A."/>
            <person name="Gournas C."/>
            <person name="Habgood R."/>
            <person name="Hainaut M."/>
            <person name="Harispe M.L."/>
            <person name="Henrissat B."/>
            <person name="Hilden K.S."/>
            <person name="Hope R."/>
            <person name="Hossain A."/>
            <person name="Karabika E."/>
            <person name="Karaffa L."/>
            <person name="Karanyi Z."/>
            <person name="Krasevec N."/>
            <person name="Kuo A."/>
            <person name="Kusch H."/>
            <person name="LaButti K."/>
            <person name="Lagendijk E.L."/>
            <person name="Lapidus A."/>
            <person name="Levasseur A."/>
            <person name="Lindquist E."/>
            <person name="Lipzen A."/>
            <person name="Logrieco A.F."/>
            <person name="MacCabe A."/>
            <person name="Maekelae M.R."/>
            <person name="Malavazi I."/>
            <person name="Melin P."/>
            <person name="Meyer V."/>
            <person name="Mielnichuk N."/>
            <person name="Miskei M."/>
            <person name="Molnar A.P."/>
            <person name="Mule G."/>
            <person name="Ngan C.Y."/>
            <person name="Orejas M."/>
            <person name="Orosz E."/>
            <person name="Ouedraogo J.P."/>
            <person name="Overkamp K.M."/>
            <person name="Park H.-S."/>
            <person name="Perrone G."/>
            <person name="Piumi F."/>
            <person name="Punt P.J."/>
            <person name="Ram A.F."/>
            <person name="Ramon A."/>
            <person name="Rauscher S."/>
            <person name="Record E."/>
            <person name="Riano-Pachon D.M."/>
            <person name="Robert V."/>
            <person name="Roehrig J."/>
            <person name="Ruller R."/>
            <person name="Salamov A."/>
            <person name="Salih N.S."/>
            <person name="Samson R.A."/>
            <person name="Sandor E."/>
            <person name="Sanguinetti M."/>
            <person name="Schuetze T."/>
            <person name="Sepcic K."/>
            <person name="Shelest E."/>
            <person name="Sherlock G."/>
            <person name="Sophianopoulou V."/>
            <person name="Squina F.M."/>
            <person name="Sun H."/>
            <person name="Susca A."/>
            <person name="Todd R.B."/>
            <person name="Tsang A."/>
            <person name="Unkles S.E."/>
            <person name="van de Wiele N."/>
            <person name="van Rossen-Uffink D."/>
            <person name="Oliveira J.V."/>
            <person name="Vesth T.C."/>
            <person name="Visser J."/>
            <person name="Yu J.-H."/>
            <person name="Zhou M."/>
            <person name="Andersen M.R."/>
            <person name="Archer D.B."/>
            <person name="Baker S.E."/>
            <person name="Benoit I."/>
            <person name="Brakhage A.A."/>
            <person name="Braus G.H."/>
            <person name="Fischer R."/>
            <person name="Frisvad J.C."/>
            <person name="Goldman G.H."/>
            <person name="Houbraken J."/>
            <person name="Oakley B."/>
            <person name="Pocsi I."/>
            <person name="Scazzocchio C."/>
            <person name="Seiboth B."/>
            <person name="vanKuyk P.A."/>
            <person name="Wortman J."/>
            <person name="Dyer P.S."/>
            <person name="Grigoriev I.V."/>
        </authorList>
    </citation>
    <scope>NUCLEOTIDE SEQUENCE [LARGE SCALE GENOMIC DNA]</scope>
    <source>
        <strain evidence="17">CBS 593.65</strain>
    </source>
</reference>
<evidence type="ECO:0000256" key="8">
    <source>
        <dbReference type="ARBA" id="ARBA00022840"/>
    </source>
</evidence>
<dbReference type="FunFam" id="1.20.1560.10:FF:000055">
    <property type="entry name" value="ABC multidrug transporter (Eurofung)"/>
    <property type="match status" value="1"/>
</dbReference>
<evidence type="ECO:0008006" key="18">
    <source>
        <dbReference type="Google" id="ProtNLM"/>
    </source>
</evidence>
<keyword evidence="8" id="KW-0067">ATP-binding</keyword>
<dbReference type="Gene3D" id="3.40.50.300">
    <property type="entry name" value="P-loop containing nucleotide triphosphate hydrolases"/>
    <property type="match status" value="2"/>
</dbReference>
<dbReference type="Pfam" id="PF00664">
    <property type="entry name" value="ABC_membrane"/>
    <property type="match status" value="1"/>
</dbReference>
<feature type="transmembrane region" description="Helical" evidence="13">
    <location>
        <begin position="541"/>
        <end position="560"/>
    </location>
</feature>
<dbReference type="InterPro" id="IPR036640">
    <property type="entry name" value="ABC1_TM_sf"/>
</dbReference>
<evidence type="ECO:0000256" key="4">
    <source>
        <dbReference type="ARBA" id="ARBA00022475"/>
    </source>
</evidence>
<keyword evidence="17" id="KW-1185">Reference proteome</keyword>
<proteinExistence type="inferred from homology"/>
<keyword evidence="3" id="KW-0813">Transport</keyword>
<evidence type="ECO:0000256" key="10">
    <source>
        <dbReference type="ARBA" id="ARBA00023136"/>
    </source>
</evidence>
<protein>
    <recommendedName>
        <fullName evidence="18">ABC transporter</fullName>
    </recommendedName>
</protein>
<feature type="region of interest" description="Disordered" evidence="12">
    <location>
        <begin position="1497"/>
        <end position="1517"/>
    </location>
</feature>
<dbReference type="PROSITE" id="PS50893">
    <property type="entry name" value="ABC_TRANSPORTER_2"/>
    <property type="match status" value="2"/>
</dbReference>
<evidence type="ECO:0000256" key="3">
    <source>
        <dbReference type="ARBA" id="ARBA00022448"/>
    </source>
</evidence>
<dbReference type="GO" id="GO:0005886">
    <property type="term" value="C:plasma membrane"/>
    <property type="evidence" value="ECO:0007669"/>
    <property type="project" value="UniProtKB-SubCell"/>
</dbReference>
<keyword evidence="7" id="KW-0547">Nucleotide-binding</keyword>
<dbReference type="STRING" id="1036612.A0A1L9TVI4"/>
<dbReference type="SUPFAM" id="SSF90123">
    <property type="entry name" value="ABC transporter transmembrane region"/>
    <property type="match status" value="2"/>
</dbReference>
<dbReference type="VEuPathDB" id="FungiDB:ASPSYDRAFT_140040"/>
<dbReference type="Pfam" id="PF24357">
    <property type="entry name" value="TMD0_ABC"/>
    <property type="match status" value="1"/>
</dbReference>
<keyword evidence="10 13" id="KW-0472">Membrane</keyword>
<sequence length="1517" mass="166719">MALQSLVLFCHQADNRLHPVPSPCRGGFDFSLLFEELILGIIPLAIIALILPWRIWHLFRKPRKVVPSVLLYAKLSTWVCLGIVQLGLTTQWARPSTSRTDASIAVNTILTTAYSLLPLLSYAEHNFSTAPSFLLNIYLFATLLFDIAKTRTLWLRENGGIGETIAALTSVTVALKCFLHLLEMAEKRSILRVEYKDYPPEAIGGIFNKTFFWWLNPLFKRGLTQSLAVEDLYVLDKQLSSKRLHSTLETAWSKVSKKDPNTLLLLTFKTFKWHICAAIPPRALLVALNFCQPLLLHRSLSFSTEPVSSATNNVGYGLIGAYILVYIGLGMTMGQQQHLTYRAITMVRGAIVSMVYKKACTLNLKDADPAESVTLMSADVERIVQGWQTMHEMWANIAEIALAIFLLERELGVACVVPVGVTVVALVGCLGGMALVVARQAMWLEAIEKRISATSSMLGSMKGIKMLGLQSSLMGFVHGLRTDELGISEKFRKLLVWNMAFAWLTRIFAPIFAFGAFVGIAHNKGQDSALDTSTVYTALSLFSLLADPLLSLVMALMAFAGSVGSFTRIQVFLEKESHIDPRDKVLAHPSNPLKVSKQLALVAQSEVAISESDSSQLSSKGSLSSLPHQMIAVQNGTFGWDSEKDPCVQNVTITIPSGTFAMLIGPSGCGKSTLLKAILGEVPCKTGAIQLATQSVAFCDQSPWHMNASIRDCIVGMSIFDEAWYMSVINSCALAKDFEQLPRGDETIIGSKGISLSGGQSQRIAIARAVYARKELVIFDDVFSSLDAETENHIFHHLVGNHGLLRSIGATVLFASSSGNILLLTLWLTVKRVPFVDHIIVLDKHGYITEQGSFAALDSAGGYISTFSLDHADTDIKVGQNDEMDKPNVQLDINDKDPGAESGDYRGAGDISVYLYYIRSIGWMSSIFFAVAIAGFIFCISFPTIWVKWWASSNEANPGKHTGYYLGIYAMLGVVAMLSLVAGAWQMIIKMVPKSGEAFHRRLLSTVLSAPMLFFSTTDSGSILNRFSQDLQLIDMELPIAAINTFATLVLCLCQMIFMGIASKYAAISFPFVLLIVYAIQKIYLRTSRQLRFLDLEAKAPLYSHFTDSLGGLVTLRAFGWEQSLQEKHYQLLDRSQRPFYLLYAVQRWLTLTLDMVVAGIAVLLIILVVVLRGEISAGYVGVALLNVIMFSQSIKLLVTFWTNLETHIGSIQRVKSFTETVHSEDLPEERDPVPPGWPAEGNIEFKSLSAEYRDSEPILKGITLSIKAGEKIGICGRTGSGKTSLIMSLFRMIELHSGSITIDGLDLTKLPRQEIRAHLNGVSQSPLLIQGSVRVNANPTASTIGSSKVSDQEILNALKSVNLHTKVLENGGLDADIDGLHLSHGQKQLFCLARAILRPGNVIVLDEATSNVDTKTDEIMQRVIREKFGSHTILTVAHKLDSILDYDKVIVLEEGRIIETGVPYDLLVEEGSHFRQLYYAGYNLEAGFRFGFASASTSESRSGSTVGPGEVVPRPI</sequence>
<dbReference type="CDD" id="cd18580">
    <property type="entry name" value="ABC_6TM_ABCC_D2"/>
    <property type="match status" value="1"/>
</dbReference>
<evidence type="ECO:0000259" key="15">
    <source>
        <dbReference type="PROSITE" id="PS50929"/>
    </source>
</evidence>
<evidence type="ECO:0000256" key="9">
    <source>
        <dbReference type="ARBA" id="ARBA00022989"/>
    </source>
</evidence>
<evidence type="ECO:0000259" key="14">
    <source>
        <dbReference type="PROSITE" id="PS50893"/>
    </source>
</evidence>
<dbReference type="FunFam" id="3.40.50.300:FF:000838">
    <property type="entry name" value="ABC multidrug transporter (Eurofung)"/>
    <property type="match status" value="1"/>
</dbReference>
<name>A0A1L9TVI4_9EURO</name>
<accession>A0A1L9TVI4</accession>
<dbReference type="FunFam" id="3.40.50.300:FF:001854">
    <property type="entry name" value="ABC multidrug transporter (Eurofung)"/>
    <property type="match status" value="1"/>
</dbReference>
<dbReference type="InterPro" id="IPR056227">
    <property type="entry name" value="TMD0_ABC"/>
</dbReference>
<keyword evidence="11" id="KW-0325">Glycoprotein</keyword>
<dbReference type="CDD" id="cd03250">
    <property type="entry name" value="ABCC_MRP_domain1"/>
    <property type="match status" value="1"/>
</dbReference>
<dbReference type="PANTHER" id="PTHR24223:SF269">
    <property type="entry name" value="ABC MULTIDRUG TRANSPORTER (EUROFUNG)-RELATED"/>
    <property type="match status" value="1"/>
</dbReference>
<feature type="transmembrane region" description="Helical" evidence="13">
    <location>
        <begin position="102"/>
        <end position="120"/>
    </location>
</feature>
<feature type="transmembrane region" description="Helical" evidence="13">
    <location>
        <begin position="1065"/>
        <end position="1084"/>
    </location>
</feature>
<feature type="transmembrane region" description="Helical" evidence="13">
    <location>
        <begin position="37"/>
        <end position="57"/>
    </location>
</feature>
<feature type="transmembrane region" description="Helical" evidence="13">
    <location>
        <begin position="127"/>
        <end position="145"/>
    </location>
</feature>
<evidence type="ECO:0000256" key="11">
    <source>
        <dbReference type="ARBA" id="ARBA00023180"/>
    </source>
</evidence>
<feature type="transmembrane region" description="Helical" evidence="13">
    <location>
        <begin position="165"/>
        <end position="182"/>
    </location>
</feature>
<feature type="transmembrane region" description="Helical" evidence="13">
    <location>
        <begin position="411"/>
        <end position="438"/>
    </location>
</feature>
<dbReference type="SMART" id="SM00382">
    <property type="entry name" value="AAA"/>
    <property type="match status" value="2"/>
</dbReference>
<dbReference type="InterPro" id="IPR050173">
    <property type="entry name" value="ABC_transporter_C-like"/>
</dbReference>
<evidence type="ECO:0000256" key="2">
    <source>
        <dbReference type="ARBA" id="ARBA00009726"/>
    </source>
</evidence>
<dbReference type="PROSITE" id="PS50929">
    <property type="entry name" value="ABC_TM1F"/>
    <property type="match status" value="2"/>
</dbReference>
<evidence type="ECO:0000313" key="17">
    <source>
        <dbReference type="Proteomes" id="UP000184356"/>
    </source>
</evidence>
<dbReference type="GO" id="GO:0140359">
    <property type="term" value="F:ABC-type transporter activity"/>
    <property type="evidence" value="ECO:0007669"/>
    <property type="project" value="InterPro"/>
</dbReference>
<feature type="domain" description="ABC transporter" evidence="14">
    <location>
        <begin position="1244"/>
        <end position="1480"/>
    </location>
</feature>
<dbReference type="EMBL" id="KV878582">
    <property type="protein sequence ID" value="OJJ63431.1"/>
    <property type="molecule type" value="Genomic_DNA"/>
</dbReference>
<keyword evidence="9 13" id="KW-1133">Transmembrane helix</keyword>
<dbReference type="Proteomes" id="UP000184356">
    <property type="component" value="Unassembled WGS sequence"/>
</dbReference>
<dbReference type="SUPFAM" id="SSF52540">
    <property type="entry name" value="P-loop containing nucleoside triphosphate hydrolases"/>
    <property type="match status" value="2"/>
</dbReference>
<evidence type="ECO:0000256" key="1">
    <source>
        <dbReference type="ARBA" id="ARBA00004651"/>
    </source>
</evidence>
<dbReference type="InterPro" id="IPR017871">
    <property type="entry name" value="ABC_transporter-like_CS"/>
</dbReference>
<gene>
    <name evidence="16" type="ORF">ASPSYDRAFT_140040</name>
</gene>
<feature type="transmembrane region" description="Helical" evidence="13">
    <location>
        <begin position="1149"/>
        <end position="1172"/>
    </location>
</feature>
<dbReference type="FunFam" id="1.20.1560.10:FF:000066">
    <property type="entry name" value="ABC multidrug transporter (Eurofung)"/>
    <property type="match status" value="1"/>
</dbReference>
<feature type="transmembrane region" description="Helical" evidence="13">
    <location>
        <begin position="69"/>
        <end position="90"/>
    </location>
</feature>
<dbReference type="PANTHER" id="PTHR24223">
    <property type="entry name" value="ATP-BINDING CASSETTE SUB-FAMILY C"/>
    <property type="match status" value="1"/>
</dbReference>
<dbReference type="CDD" id="cd03244">
    <property type="entry name" value="ABCC_MRP_domain2"/>
    <property type="match status" value="1"/>
</dbReference>
<dbReference type="GeneID" id="63757080"/>
<feature type="compositionally biased region" description="Low complexity" evidence="12">
    <location>
        <begin position="1497"/>
        <end position="1506"/>
    </location>
</feature>
<feature type="transmembrane region" description="Helical" evidence="13">
    <location>
        <begin position="315"/>
        <end position="332"/>
    </location>
</feature>
<dbReference type="PROSITE" id="PS00211">
    <property type="entry name" value="ABC_TRANSPORTER_1"/>
    <property type="match status" value="2"/>
</dbReference>